<name>A0ABY6DRD8_9NEIS</name>
<gene>
    <name evidence="2" type="ORF">N8I74_07930</name>
</gene>
<dbReference type="EMBL" id="CP106753">
    <property type="protein sequence ID" value="UXY16932.1"/>
    <property type="molecule type" value="Genomic_DNA"/>
</dbReference>
<evidence type="ECO:0000313" key="3">
    <source>
        <dbReference type="Proteomes" id="UP001061302"/>
    </source>
</evidence>
<dbReference type="RefSeq" id="WP_263126350.1">
    <property type="nucleotide sequence ID" value="NZ_CP106753.1"/>
</dbReference>
<dbReference type="InterPro" id="IPR032710">
    <property type="entry name" value="NTF2-like_dom_sf"/>
</dbReference>
<dbReference type="Gene3D" id="3.10.450.50">
    <property type="match status" value="1"/>
</dbReference>
<reference evidence="2" key="1">
    <citation type="submission" date="2022-10" db="EMBL/GenBank/DDBJ databases">
        <title>Chitiniphilus purpureus sp. nov., a novel chitin-degrading bacterium isolated from crawfish pond sediment.</title>
        <authorList>
            <person name="Li K."/>
        </authorList>
    </citation>
    <scope>NUCLEOTIDE SEQUENCE</scope>
    <source>
        <strain evidence="2">CD1</strain>
    </source>
</reference>
<dbReference type="Proteomes" id="UP001061302">
    <property type="component" value="Chromosome"/>
</dbReference>
<protein>
    <recommendedName>
        <fullName evidence="4">Nuclear transport factor 2 family protein</fullName>
    </recommendedName>
</protein>
<sequence length="145" mass="15994">MHLLRTLLPATLLLGVLPVTPARAETSRNQVIAAYVQAWSEAAPEKRRQLLEQAVVEQVQYLDPYSSAGSRKALDALIRDAHAQLPGLRGEVVGRLRQTGNAGLFEWKMYGAGGEVLFYGVDAVSFAADGRLQRIEGFFETRLQQ</sequence>
<keyword evidence="3" id="KW-1185">Reference proteome</keyword>
<evidence type="ECO:0000256" key="1">
    <source>
        <dbReference type="SAM" id="SignalP"/>
    </source>
</evidence>
<evidence type="ECO:0000313" key="2">
    <source>
        <dbReference type="EMBL" id="UXY16932.1"/>
    </source>
</evidence>
<proteinExistence type="predicted"/>
<evidence type="ECO:0008006" key="4">
    <source>
        <dbReference type="Google" id="ProtNLM"/>
    </source>
</evidence>
<accession>A0ABY6DRD8</accession>
<dbReference type="SUPFAM" id="SSF54427">
    <property type="entry name" value="NTF2-like"/>
    <property type="match status" value="1"/>
</dbReference>
<organism evidence="2 3">
    <name type="scientific">Chitiniphilus purpureus</name>
    <dbReference type="NCBI Taxonomy" id="2981137"/>
    <lineage>
        <taxon>Bacteria</taxon>
        <taxon>Pseudomonadati</taxon>
        <taxon>Pseudomonadota</taxon>
        <taxon>Betaproteobacteria</taxon>
        <taxon>Neisseriales</taxon>
        <taxon>Chitinibacteraceae</taxon>
        <taxon>Chitiniphilus</taxon>
    </lineage>
</organism>
<feature type="chain" id="PRO_5045975720" description="Nuclear transport factor 2 family protein" evidence="1">
    <location>
        <begin position="25"/>
        <end position="145"/>
    </location>
</feature>
<keyword evidence="1" id="KW-0732">Signal</keyword>
<feature type="signal peptide" evidence="1">
    <location>
        <begin position="1"/>
        <end position="24"/>
    </location>
</feature>